<organism evidence="2 3">
    <name type="scientific">Paenibacillus mendelii</name>
    <dbReference type="NCBI Taxonomy" id="206163"/>
    <lineage>
        <taxon>Bacteria</taxon>
        <taxon>Bacillati</taxon>
        <taxon>Bacillota</taxon>
        <taxon>Bacilli</taxon>
        <taxon>Bacillales</taxon>
        <taxon>Paenibacillaceae</taxon>
        <taxon>Paenibacillus</taxon>
    </lineage>
</organism>
<protein>
    <submittedName>
        <fullName evidence="2">SDR family NAD(P)-dependent oxidoreductase</fullName>
        <ecNumber evidence="2">1.1.1.-</ecNumber>
    </submittedName>
</protein>
<comment type="similarity">
    <text evidence="1">Belongs to the short-chain dehydrogenases/reductases (SDR) family.</text>
</comment>
<dbReference type="PANTHER" id="PTHR42879">
    <property type="entry name" value="3-OXOACYL-(ACYL-CARRIER-PROTEIN) REDUCTASE"/>
    <property type="match status" value="1"/>
</dbReference>
<dbReference type="PANTHER" id="PTHR42879:SF2">
    <property type="entry name" value="3-OXOACYL-[ACYL-CARRIER-PROTEIN] REDUCTASE FABG"/>
    <property type="match status" value="1"/>
</dbReference>
<reference evidence="2 3" key="1">
    <citation type="submission" date="2024-09" db="EMBL/GenBank/DDBJ databases">
        <authorList>
            <person name="Sun Q."/>
            <person name="Mori K."/>
        </authorList>
    </citation>
    <scope>NUCLEOTIDE SEQUENCE [LARGE SCALE GENOMIC DNA]</scope>
    <source>
        <strain evidence="2 3">CCM 4839</strain>
    </source>
</reference>
<dbReference type="Proteomes" id="UP001589818">
    <property type="component" value="Unassembled WGS sequence"/>
</dbReference>
<dbReference type="PRINTS" id="PR00081">
    <property type="entry name" value="GDHRDH"/>
</dbReference>
<sequence>MSVQGKAAIITGSTSGIGQAAAETLARHGAKVLVSGRDQTRGESIARCIMDSGGEAHFIPADLSDPQAPGRLVHETVRLWGRIDIVVNNAALVCNKPVEKIVHEDWDRLLFVNLKAPFFLIQAALPYLKESRGSVINISSINGIRNDRNNLIYDTIKAGLNHMTQGLALDLRSAGIRCNVLMPGGIATPLLNQWFRQFAGNPEEADRLAEAAKQEPNVGTPQQIADAVLFLAGSQAAWVNGAVVPIDGGYHL</sequence>
<keyword evidence="3" id="KW-1185">Reference proteome</keyword>
<evidence type="ECO:0000256" key="1">
    <source>
        <dbReference type="ARBA" id="ARBA00006484"/>
    </source>
</evidence>
<proteinExistence type="inferred from homology"/>
<accession>A0ABV6J5I2</accession>
<gene>
    <name evidence="2" type="ORF">ACFFJ8_06650</name>
</gene>
<evidence type="ECO:0000313" key="3">
    <source>
        <dbReference type="Proteomes" id="UP001589818"/>
    </source>
</evidence>
<dbReference type="Gene3D" id="3.40.50.720">
    <property type="entry name" value="NAD(P)-binding Rossmann-like Domain"/>
    <property type="match status" value="1"/>
</dbReference>
<dbReference type="RefSeq" id="WP_204818278.1">
    <property type="nucleotide sequence ID" value="NZ_JANHOF010000004.1"/>
</dbReference>
<dbReference type="SUPFAM" id="SSF51735">
    <property type="entry name" value="NAD(P)-binding Rossmann-fold domains"/>
    <property type="match status" value="1"/>
</dbReference>
<dbReference type="InterPro" id="IPR002347">
    <property type="entry name" value="SDR_fam"/>
</dbReference>
<keyword evidence="2" id="KW-0560">Oxidoreductase</keyword>
<dbReference type="GO" id="GO:0016491">
    <property type="term" value="F:oxidoreductase activity"/>
    <property type="evidence" value="ECO:0007669"/>
    <property type="project" value="UniProtKB-KW"/>
</dbReference>
<dbReference type="PRINTS" id="PR00080">
    <property type="entry name" value="SDRFAMILY"/>
</dbReference>
<dbReference type="InterPro" id="IPR036291">
    <property type="entry name" value="NAD(P)-bd_dom_sf"/>
</dbReference>
<evidence type="ECO:0000313" key="2">
    <source>
        <dbReference type="EMBL" id="MFC0391052.1"/>
    </source>
</evidence>
<name>A0ABV6J5I2_9BACL</name>
<dbReference type="Pfam" id="PF13561">
    <property type="entry name" value="adh_short_C2"/>
    <property type="match status" value="1"/>
</dbReference>
<dbReference type="CDD" id="cd05233">
    <property type="entry name" value="SDR_c"/>
    <property type="match status" value="1"/>
</dbReference>
<dbReference type="EMBL" id="JBHLVF010000010">
    <property type="protein sequence ID" value="MFC0391052.1"/>
    <property type="molecule type" value="Genomic_DNA"/>
</dbReference>
<comment type="caution">
    <text evidence="2">The sequence shown here is derived from an EMBL/GenBank/DDBJ whole genome shotgun (WGS) entry which is preliminary data.</text>
</comment>
<dbReference type="InterPro" id="IPR050259">
    <property type="entry name" value="SDR"/>
</dbReference>
<dbReference type="EC" id="1.1.1.-" evidence="2"/>